<proteinExistence type="predicted"/>
<evidence type="ECO:0000313" key="3">
    <source>
        <dbReference type="EMBL" id="MQQ07453.1"/>
    </source>
</evidence>
<accession>A0A843YDQ7</accession>
<sequence length="287" mass="30933">MGGDFAGTDLPPSAVHALIEIEGGDVTAKVLCHRLHLEKSSVSRMLRKLITTGLIAETPGADARVKSLSLTDSGRKCVAEIHTFASSQVKTALAALAPSQTELIADGLSLYAEALAKSTPPATPVTFHTGYQTGLIARVVDLHISYYARKAGFDSAFEAAVAGGLADFVPRLTHPQNEIWTATHAGQIIGSIAIDGQDLGDATAHLRWFIVDPSAHGTGIGRALLQKALAFVDEQGFETTQLWTFHGLHAARRLYESEGFVLASEYTGRQWGTEVLEQRFDRKRRET</sequence>
<evidence type="ECO:0000256" key="1">
    <source>
        <dbReference type="ARBA" id="ARBA00022679"/>
    </source>
</evidence>
<dbReference type="InterPro" id="IPR000835">
    <property type="entry name" value="HTH_MarR-typ"/>
</dbReference>
<dbReference type="EMBL" id="WIBF01000001">
    <property type="protein sequence ID" value="MQQ07453.1"/>
    <property type="molecule type" value="Genomic_DNA"/>
</dbReference>
<evidence type="ECO:0000313" key="4">
    <source>
        <dbReference type="Proteomes" id="UP000444174"/>
    </source>
</evidence>
<dbReference type="PANTHER" id="PTHR13947">
    <property type="entry name" value="GNAT FAMILY N-ACETYLTRANSFERASE"/>
    <property type="match status" value="1"/>
</dbReference>
<dbReference type="CDD" id="cd04301">
    <property type="entry name" value="NAT_SF"/>
    <property type="match status" value="1"/>
</dbReference>
<organism evidence="3 4">
    <name type="scientific">Tritonibacter litoralis</name>
    <dbReference type="NCBI Taxonomy" id="2662264"/>
    <lineage>
        <taxon>Bacteria</taxon>
        <taxon>Pseudomonadati</taxon>
        <taxon>Pseudomonadota</taxon>
        <taxon>Alphaproteobacteria</taxon>
        <taxon>Rhodobacterales</taxon>
        <taxon>Paracoccaceae</taxon>
        <taxon>Tritonibacter</taxon>
    </lineage>
</organism>
<dbReference type="InterPro" id="IPR000182">
    <property type="entry name" value="GNAT_dom"/>
</dbReference>
<dbReference type="PANTHER" id="PTHR13947:SF37">
    <property type="entry name" value="LD18367P"/>
    <property type="match status" value="1"/>
</dbReference>
<dbReference type="Gene3D" id="1.10.10.10">
    <property type="entry name" value="Winged helix-like DNA-binding domain superfamily/Winged helix DNA-binding domain"/>
    <property type="match status" value="1"/>
</dbReference>
<dbReference type="InterPro" id="IPR036388">
    <property type="entry name" value="WH-like_DNA-bd_sf"/>
</dbReference>
<name>A0A843YDQ7_9RHOB</name>
<protein>
    <submittedName>
        <fullName evidence="3">GNAT family N-acetyltransferase</fullName>
    </submittedName>
</protein>
<dbReference type="SUPFAM" id="SSF46785">
    <property type="entry name" value="Winged helix' DNA-binding domain"/>
    <property type="match status" value="1"/>
</dbReference>
<dbReference type="InterPro" id="IPR036390">
    <property type="entry name" value="WH_DNA-bd_sf"/>
</dbReference>
<dbReference type="Pfam" id="PF00583">
    <property type="entry name" value="Acetyltransf_1"/>
    <property type="match status" value="1"/>
</dbReference>
<keyword evidence="4" id="KW-1185">Reference proteome</keyword>
<dbReference type="InterPro" id="IPR050769">
    <property type="entry name" value="NAT_camello-type"/>
</dbReference>
<dbReference type="SUPFAM" id="SSF55729">
    <property type="entry name" value="Acyl-CoA N-acyltransferases (Nat)"/>
    <property type="match status" value="1"/>
</dbReference>
<dbReference type="Proteomes" id="UP000444174">
    <property type="component" value="Unassembled WGS sequence"/>
</dbReference>
<dbReference type="Gene3D" id="3.40.630.30">
    <property type="match status" value="1"/>
</dbReference>
<dbReference type="InterPro" id="IPR016181">
    <property type="entry name" value="Acyl_CoA_acyltransferase"/>
</dbReference>
<reference evidence="3 4" key="1">
    <citation type="submission" date="2019-10" db="EMBL/GenBank/DDBJ databases">
        <title>Epibacterium sp. nov., isolated from seawater.</title>
        <authorList>
            <person name="Zhang X."/>
            <person name="Li N."/>
        </authorList>
    </citation>
    <scope>NUCLEOTIDE SEQUENCE [LARGE SCALE GENOMIC DNA]</scope>
    <source>
        <strain evidence="3 4">SM1979</strain>
    </source>
</reference>
<dbReference type="Pfam" id="PF12802">
    <property type="entry name" value="MarR_2"/>
    <property type="match status" value="1"/>
</dbReference>
<dbReference type="GO" id="GO:0008080">
    <property type="term" value="F:N-acetyltransferase activity"/>
    <property type="evidence" value="ECO:0007669"/>
    <property type="project" value="InterPro"/>
</dbReference>
<keyword evidence="1 3" id="KW-0808">Transferase</keyword>
<dbReference type="AlphaFoldDB" id="A0A843YDQ7"/>
<comment type="caution">
    <text evidence="3">The sequence shown here is derived from an EMBL/GenBank/DDBJ whole genome shotgun (WGS) entry which is preliminary data.</text>
</comment>
<gene>
    <name evidence="3" type="ORF">GFB49_03220</name>
</gene>
<dbReference type="GO" id="GO:0003700">
    <property type="term" value="F:DNA-binding transcription factor activity"/>
    <property type="evidence" value="ECO:0007669"/>
    <property type="project" value="InterPro"/>
</dbReference>
<evidence type="ECO:0000259" key="2">
    <source>
        <dbReference type="PROSITE" id="PS51186"/>
    </source>
</evidence>
<dbReference type="PROSITE" id="PS51186">
    <property type="entry name" value="GNAT"/>
    <property type="match status" value="1"/>
</dbReference>
<feature type="domain" description="N-acetyltransferase" evidence="2">
    <location>
        <begin position="137"/>
        <end position="282"/>
    </location>
</feature>